<comment type="caution">
    <text evidence="2">Lacks conserved residue(s) required for the propagation of feature annotation.</text>
</comment>
<dbReference type="PANTHER" id="PTHR11905:SF159">
    <property type="entry name" value="ADAM METALLOPROTEASE"/>
    <property type="match status" value="1"/>
</dbReference>
<evidence type="ECO:0000256" key="2">
    <source>
        <dbReference type="PROSITE-ProRule" id="PRU00276"/>
    </source>
</evidence>
<protein>
    <submittedName>
        <fullName evidence="6">ADAM28</fullName>
    </submittedName>
</protein>
<dbReference type="PANTHER" id="PTHR11905">
    <property type="entry name" value="ADAM A DISINTEGRIN AND METALLOPROTEASE DOMAIN"/>
    <property type="match status" value="1"/>
</dbReference>
<reference evidence="6" key="1">
    <citation type="submission" date="2020-06" db="EMBL/GenBank/DDBJ databases">
        <title>Draft genome of Bugula neritina, a colonial animal packing powerful symbionts and potential medicines.</title>
        <authorList>
            <person name="Rayko M."/>
        </authorList>
    </citation>
    <scope>NUCLEOTIDE SEQUENCE [LARGE SCALE GENOMIC DNA]</scope>
    <source>
        <strain evidence="6">Kwan_BN1</strain>
    </source>
</reference>
<comment type="caution">
    <text evidence="6">The sequence shown here is derived from an EMBL/GenBank/DDBJ whole genome shotgun (WGS) entry which is preliminary data.</text>
</comment>
<dbReference type="EMBL" id="VXIV02000525">
    <property type="protein sequence ID" value="KAF6037737.1"/>
    <property type="molecule type" value="Genomic_DNA"/>
</dbReference>
<dbReference type="InterPro" id="IPR034027">
    <property type="entry name" value="Reprolysin_adamalysin"/>
</dbReference>
<dbReference type="Gene3D" id="3.40.390.10">
    <property type="entry name" value="Collagenase (Catalytic Domain)"/>
    <property type="match status" value="1"/>
</dbReference>
<gene>
    <name evidence="6" type="ORF">EB796_003944</name>
</gene>
<feature type="signal peptide" evidence="4">
    <location>
        <begin position="1"/>
        <end position="20"/>
    </location>
</feature>
<feature type="binding site" evidence="2">
    <location>
        <position position="399"/>
    </location>
    <ligand>
        <name>Zn(2+)</name>
        <dbReference type="ChEBI" id="CHEBI:29105"/>
        <note>catalytic</note>
    </ligand>
</feature>
<feature type="region of interest" description="Disordered" evidence="3">
    <location>
        <begin position="29"/>
        <end position="50"/>
    </location>
</feature>
<dbReference type="AlphaFoldDB" id="A0A7J7KHM1"/>
<evidence type="ECO:0000313" key="6">
    <source>
        <dbReference type="EMBL" id="KAF6037737.1"/>
    </source>
</evidence>
<dbReference type="CDD" id="cd04269">
    <property type="entry name" value="ZnMc_adamalysin_II_like"/>
    <property type="match status" value="1"/>
</dbReference>
<organism evidence="6 7">
    <name type="scientific">Bugula neritina</name>
    <name type="common">Brown bryozoan</name>
    <name type="synonym">Sertularia neritina</name>
    <dbReference type="NCBI Taxonomy" id="10212"/>
    <lineage>
        <taxon>Eukaryota</taxon>
        <taxon>Metazoa</taxon>
        <taxon>Spiralia</taxon>
        <taxon>Lophotrochozoa</taxon>
        <taxon>Bryozoa</taxon>
        <taxon>Gymnolaemata</taxon>
        <taxon>Cheilostomatida</taxon>
        <taxon>Flustrina</taxon>
        <taxon>Buguloidea</taxon>
        <taxon>Bugulidae</taxon>
        <taxon>Bugula</taxon>
    </lineage>
</organism>
<dbReference type="Proteomes" id="UP000593567">
    <property type="component" value="Unassembled WGS sequence"/>
</dbReference>
<feature type="binding site" evidence="2">
    <location>
        <position position="403"/>
    </location>
    <ligand>
        <name>Zn(2+)</name>
        <dbReference type="ChEBI" id="CHEBI:29105"/>
        <note>catalytic</note>
    </ligand>
</feature>
<feature type="active site" evidence="2">
    <location>
        <position position="400"/>
    </location>
</feature>
<evidence type="ECO:0000256" key="4">
    <source>
        <dbReference type="SAM" id="SignalP"/>
    </source>
</evidence>
<evidence type="ECO:0000256" key="1">
    <source>
        <dbReference type="ARBA" id="ARBA00023157"/>
    </source>
</evidence>
<dbReference type="SUPFAM" id="SSF55486">
    <property type="entry name" value="Metalloproteases ('zincins'), catalytic domain"/>
    <property type="match status" value="1"/>
</dbReference>
<keyword evidence="4" id="KW-0732">Signal</keyword>
<dbReference type="OrthoDB" id="6100903at2759"/>
<dbReference type="GO" id="GO:0006508">
    <property type="term" value="P:proteolysis"/>
    <property type="evidence" value="ECO:0007669"/>
    <property type="project" value="InterPro"/>
</dbReference>
<feature type="chain" id="PRO_5029588075" evidence="4">
    <location>
        <begin position="21"/>
        <end position="440"/>
    </location>
</feature>
<evidence type="ECO:0000256" key="3">
    <source>
        <dbReference type="SAM" id="MobiDB-lite"/>
    </source>
</evidence>
<keyword evidence="7" id="KW-1185">Reference proteome</keyword>
<dbReference type="GO" id="GO:0004222">
    <property type="term" value="F:metalloendopeptidase activity"/>
    <property type="evidence" value="ECO:0007669"/>
    <property type="project" value="InterPro"/>
</dbReference>
<keyword evidence="1" id="KW-1015">Disulfide bond</keyword>
<keyword evidence="2" id="KW-0862">Zinc</keyword>
<dbReference type="Pfam" id="PF01421">
    <property type="entry name" value="Reprolysin"/>
    <property type="match status" value="1"/>
</dbReference>
<keyword evidence="2" id="KW-0479">Metal-binding</keyword>
<dbReference type="GO" id="GO:0046872">
    <property type="term" value="F:metal ion binding"/>
    <property type="evidence" value="ECO:0007669"/>
    <property type="project" value="UniProtKB-KW"/>
</dbReference>
<evidence type="ECO:0000313" key="7">
    <source>
        <dbReference type="Proteomes" id="UP000593567"/>
    </source>
</evidence>
<proteinExistence type="predicted"/>
<dbReference type="PROSITE" id="PS50215">
    <property type="entry name" value="ADAM_MEPRO"/>
    <property type="match status" value="1"/>
</dbReference>
<feature type="binding site" evidence="2">
    <location>
        <position position="409"/>
    </location>
    <ligand>
        <name>Zn(2+)</name>
        <dbReference type="ChEBI" id="CHEBI:29105"/>
        <note>catalytic</note>
    </ligand>
</feature>
<sequence length="440" mass="49918">MLCHNLYNTVFVLRLCIVLSDKPSSQKQLKRKEHDSFDYKKHKKSQSSDKSRYELVKISLQASHQLEPNIVHTYTLNSLEDVNKFKSKVTELSEDIQLTIIRRSSSSLILNLKQSPLLISKKFFKKYFTPSGVPIIKSADEQDVALAHCFFTGDVQNQVYSMVSLNLCNGVKGTLELSNHTYMITPTIISNKLNHHLYLMNTTNRNDELKECGTEGAHHFSRNKNFNNSTNYAKNQNKRELNQKRPVAGYSSTTKYVEMILVMDNSQFQRAGSIEATVVRAMTLLNHANFLLRQLDIYIAVISLEIWNDRDKIPYPEARDGSEGVNHNQLLSNLRRYRQHKLNWNLPNDNIQLFTTLDFEGSTIGLGSTEGICSQPNNGGITSDTIEDDPIRAATTMAHELGHNLGLKHTSAFTDEACLCEDPVDPEYTHCVMHPSSSCT</sequence>
<name>A0A7J7KHM1_BUGNE</name>
<evidence type="ECO:0000259" key="5">
    <source>
        <dbReference type="PROSITE" id="PS50215"/>
    </source>
</evidence>
<dbReference type="InterPro" id="IPR001590">
    <property type="entry name" value="Peptidase_M12B"/>
</dbReference>
<feature type="domain" description="Peptidase M12B" evidence="5">
    <location>
        <begin position="255"/>
        <end position="440"/>
    </location>
</feature>
<accession>A0A7J7KHM1</accession>
<dbReference type="InterPro" id="IPR024079">
    <property type="entry name" value="MetalloPept_cat_dom_sf"/>
</dbReference>